<keyword evidence="4" id="KW-0472">Membrane</keyword>
<evidence type="ECO:0000256" key="3">
    <source>
        <dbReference type="PROSITE-ProRule" id="PRU00289"/>
    </source>
</evidence>
<evidence type="ECO:0000313" key="6">
    <source>
        <dbReference type="EMBL" id="MFD1547141.1"/>
    </source>
</evidence>
<feature type="binding site" evidence="3">
    <location>
        <begin position="353"/>
        <end position="360"/>
    </location>
    <ligand>
        <name>ATP</name>
        <dbReference type="ChEBI" id="CHEBI:30616"/>
    </ligand>
</feature>
<dbReference type="PANTHER" id="PTHR22683">
    <property type="entry name" value="SPORULATION PROTEIN RELATED"/>
    <property type="match status" value="1"/>
</dbReference>
<protein>
    <submittedName>
        <fullName evidence="6">FtsK/SpoIIIE domain-containing protein</fullName>
    </submittedName>
</protein>
<keyword evidence="1 3" id="KW-0547">Nucleotide-binding</keyword>
<evidence type="ECO:0000259" key="5">
    <source>
        <dbReference type="PROSITE" id="PS50901"/>
    </source>
</evidence>
<evidence type="ECO:0000256" key="2">
    <source>
        <dbReference type="ARBA" id="ARBA00022840"/>
    </source>
</evidence>
<feature type="transmembrane region" description="Helical" evidence="4">
    <location>
        <begin position="150"/>
        <end position="168"/>
    </location>
</feature>
<gene>
    <name evidence="6" type="ORF">ACFSJ0_59590</name>
</gene>
<keyword evidence="2 3" id="KW-0067">ATP-binding</keyword>
<sequence length="701" mass="76396">MIATEEMQDGMVIALPDEADDVLEGTVLLVDQPHAPEPMDLIAELAARRQERSPLIPVWLKSRADALQVLKWQAEHTGYVLAYHVLRGPKYAVKLAARSPAGAWRLLVELLRWLFDMEGRPVRRAAATKEEATDYLALSRQRDDRVKARLWTVLVGAITLLLVGIFVAVAAPTWAHWAIVGVLVSAAGLIGSPADKPLLDRAVVPSHVRKLTSDQVVDALGSLGISAINQAIGKNGRGITFPAPIMRDGPGWRAEVDLPLGVTVSEVLDKRDKLASGLRRALGCVWPEPVSEEHPGRLVLWVGDQEMRNARQPAWPLLKSGQVSLFDPIPYGSDQRGRPIKVLLMFANVLIGSMPRYGKTFALRVLLLACALDPLAELRLFELKGTGDLSALEKVAHHYAKGATDSAKAACVASLAEVYAELDRRAEVIDGLPRHQAPEFKVTPELAARRDLGLHPTVVAIDECQELFSDDEYGQEAAKYATAIIKRGPALGIILILATQRPDKDSLPKAISANAGIRICLRVMGWQENDMILGTGMHQAGVKATMFTLNDKGISWAVGIAEDPLIVRSAYLDGPTSELIAERAYQLRLAAGTLSGQAIGQEPAKRASYDLLADVLTVTTAKEEKVWNSTIVDRLAELRPDAYGQWAGLEDDAKTATLTARLKEYGVKTEDTWGRDTAGKGRNRKGFNRADVAEALAKRKI</sequence>
<keyword evidence="4" id="KW-1133">Transmembrane helix</keyword>
<comment type="caution">
    <text evidence="6">The sequence shown here is derived from an EMBL/GenBank/DDBJ whole genome shotgun (WGS) entry which is preliminary data.</text>
</comment>
<name>A0ABW4GY83_9ACTN</name>
<accession>A0ABW4GY83</accession>
<feature type="domain" description="FtsK" evidence="5">
    <location>
        <begin position="326"/>
        <end position="530"/>
    </location>
</feature>
<keyword evidence="7" id="KW-1185">Reference proteome</keyword>
<evidence type="ECO:0000256" key="4">
    <source>
        <dbReference type="SAM" id="Phobius"/>
    </source>
</evidence>
<dbReference type="PROSITE" id="PS50901">
    <property type="entry name" value="FTSK"/>
    <property type="match status" value="1"/>
</dbReference>
<dbReference type="Pfam" id="PF01580">
    <property type="entry name" value="FtsK_SpoIIIE"/>
    <property type="match status" value="1"/>
</dbReference>
<dbReference type="InterPro" id="IPR002543">
    <property type="entry name" value="FtsK_dom"/>
</dbReference>
<evidence type="ECO:0000256" key="1">
    <source>
        <dbReference type="ARBA" id="ARBA00022741"/>
    </source>
</evidence>
<evidence type="ECO:0000313" key="7">
    <source>
        <dbReference type="Proteomes" id="UP001597097"/>
    </source>
</evidence>
<dbReference type="EMBL" id="JBHUCM010000072">
    <property type="protein sequence ID" value="MFD1547141.1"/>
    <property type="molecule type" value="Genomic_DNA"/>
</dbReference>
<dbReference type="InterPro" id="IPR050206">
    <property type="entry name" value="FtsK/SpoIIIE/SftA"/>
</dbReference>
<organism evidence="6 7">
    <name type="scientific">Nonomuraea guangzhouensis</name>
    <dbReference type="NCBI Taxonomy" id="1291555"/>
    <lineage>
        <taxon>Bacteria</taxon>
        <taxon>Bacillati</taxon>
        <taxon>Actinomycetota</taxon>
        <taxon>Actinomycetes</taxon>
        <taxon>Streptosporangiales</taxon>
        <taxon>Streptosporangiaceae</taxon>
        <taxon>Nonomuraea</taxon>
    </lineage>
</organism>
<dbReference type="Proteomes" id="UP001597097">
    <property type="component" value="Unassembled WGS sequence"/>
</dbReference>
<keyword evidence="4" id="KW-0812">Transmembrane</keyword>
<reference evidence="7" key="1">
    <citation type="journal article" date="2019" name="Int. J. Syst. Evol. Microbiol.">
        <title>The Global Catalogue of Microorganisms (GCM) 10K type strain sequencing project: providing services to taxonomists for standard genome sequencing and annotation.</title>
        <authorList>
            <consortium name="The Broad Institute Genomics Platform"/>
            <consortium name="The Broad Institute Genome Sequencing Center for Infectious Disease"/>
            <person name="Wu L."/>
            <person name="Ma J."/>
        </authorList>
    </citation>
    <scope>NUCLEOTIDE SEQUENCE [LARGE SCALE GENOMIC DNA]</scope>
    <source>
        <strain evidence="7">CGMCC 1.15399</strain>
    </source>
</reference>
<dbReference type="RefSeq" id="WP_219532509.1">
    <property type="nucleotide sequence ID" value="NZ_JAHKRM010000014.1"/>
</dbReference>
<dbReference type="PANTHER" id="PTHR22683:SF41">
    <property type="entry name" value="DNA TRANSLOCASE FTSK"/>
    <property type="match status" value="1"/>
</dbReference>
<proteinExistence type="predicted"/>